<dbReference type="PROSITE" id="PS50835">
    <property type="entry name" value="IG_LIKE"/>
    <property type="match status" value="1"/>
</dbReference>
<accession>H2Y0E5</accession>
<dbReference type="Ensembl" id="ENSCINT00000033908.1">
    <property type="protein sequence ID" value="ENSCINP00000035379.1"/>
    <property type="gene ID" value="ENSCING00000018854.1"/>
</dbReference>
<dbReference type="InParanoid" id="H2Y0E5"/>
<organism evidence="3 4">
    <name type="scientific">Ciona intestinalis</name>
    <name type="common">Transparent sea squirt</name>
    <name type="synonym">Ascidia intestinalis</name>
    <dbReference type="NCBI Taxonomy" id="7719"/>
    <lineage>
        <taxon>Eukaryota</taxon>
        <taxon>Metazoa</taxon>
        <taxon>Chordata</taxon>
        <taxon>Tunicata</taxon>
        <taxon>Ascidiacea</taxon>
        <taxon>Phlebobranchia</taxon>
        <taxon>Cionidae</taxon>
        <taxon>Ciona</taxon>
    </lineage>
</organism>
<reference evidence="4" key="1">
    <citation type="journal article" date="2002" name="Science">
        <title>The draft genome of Ciona intestinalis: insights into chordate and vertebrate origins.</title>
        <authorList>
            <person name="Dehal P."/>
            <person name="Satou Y."/>
            <person name="Campbell R.K."/>
            <person name="Chapman J."/>
            <person name="Degnan B."/>
            <person name="De Tomaso A."/>
            <person name="Davidson B."/>
            <person name="Di Gregorio A."/>
            <person name="Gelpke M."/>
            <person name="Goodstein D.M."/>
            <person name="Harafuji N."/>
            <person name="Hastings K.E."/>
            <person name="Ho I."/>
            <person name="Hotta K."/>
            <person name="Huang W."/>
            <person name="Kawashima T."/>
            <person name="Lemaire P."/>
            <person name="Martinez D."/>
            <person name="Meinertzhagen I.A."/>
            <person name="Necula S."/>
            <person name="Nonaka M."/>
            <person name="Putnam N."/>
            <person name="Rash S."/>
            <person name="Saiga H."/>
            <person name="Satake M."/>
            <person name="Terry A."/>
            <person name="Yamada L."/>
            <person name="Wang H.G."/>
            <person name="Awazu S."/>
            <person name="Azumi K."/>
            <person name="Boore J."/>
            <person name="Branno M."/>
            <person name="Chin-Bow S."/>
            <person name="DeSantis R."/>
            <person name="Doyle S."/>
            <person name="Francino P."/>
            <person name="Keys D.N."/>
            <person name="Haga S."/>
            <person name="Hayashi H."/>
            <person name="Hino K."/>
            <person name="Imai K.S."/>
            <person name="Inaba K."/>
            <person name="Kano S."/>
            <person name="Kobayashi K."/>
            <person name="Kobayashi M."/>
            <person name="Lee B.I."/>
            <person name="Makabe K.W."/>
            <person name="Manohar C."/>
            <person name="Matassi G."/>
            <person name="Medina M."/>
            <person name="Mochizuki Y."/>
            <person name="Mount S."/>
            <person name="Morishita T."/>
            <person name="Miura S."/>
            <person name="Nakayama A."/>
            <person name="Nishizaka S."/>
            <person name="Nomoto H."/>
            <person name="Ohta F."/>
            <person name="Oishi K."/>
            <person name="Rigoutsos I."/>
            <person name="Sano M."/>
            <person name="Sasaki A."/>
            <person name="Sasakura Y."/>
            <person name="Shoguchi E."/>
            <person name="Shin-i T."/>
            <person name="Spagnuolo A."/>
            <person name="Stainier D."/>
            <person name="Suzuki M.M."/>
            <person name="Tassy O."/>
            <person name="Takatori N."/>
            <person name="Tokuoka M."/>
            <person name="Yagi K."/>
            <person name="Yoshizaki F."/>
            <person name="Wada S."/>
            <person name="Zhang C."/>
            <person name="Hyatt P.D."/>
            <person name="Larimer F."/>
            <person name="Detter C."/>
            <person name="Doggett N."/>
            <person name="Glavina T."/>
            <person name="Hawkins T."/>
            <person name="Richardson P."/>
            <person name="Lucas S."/>
            <person name="Kohara Y."/>
            <person name="Levine M."/>
            <person name="Satoh N."/>
            <person name="Rokhsar D.S."/>
        </authorList>
    </citation>
    <scope>NUCLEOTIDE SEQUENCE [LARGE SCALE GENOMIC DNA]</scope>
</reference>
<dbReference type="SUPFAM" id="SSF48726">
    <property type="entry name" value="Immunoglobulin"/>
    <property type="match status" value="1"/>
</dbReference>
<name>H2Y0E5_CIOIN</name>
<reference evidence="3" key="4">
    <citation type="submission" date="2025-09" db="UniProtKB">
        <authorList>
            <consortium name="Ensembl"/>
        </authorList>
    </citation>
    <scope>IDENTIFICATION</scope>
</reference>
<evidence type="ECO:0000256" key="1">
    <source>
        <dbReference type="SAM" id="Phobius"/>
    </source>
</evidence>
<keyword evidence="1" id="KW-0472">Membrane</keyword>
<dbReference type="InterPro" id="IPR007110">
    <property type="entry name" value="Ig-like_dom"/>
</dbReference>
<keyword evidence="4" id="KW-1185">Reference proteome</keyword>
<keyword evidence="1" id="KW-0812">Transmembrane</keyword>
<protein>
    <recommendedName>
        <fullName evidence="2">Ig-like domain-containing protein</fullName>
    </recommendedName>
</protein>
<reference evidence="3" key="2">
    <citation type="journal article" date="2008" name="Genome Biol.">
        <title>Improved genome assembly and evidence-based global gene model set for the chordate Ciona intestinalis: new insight into intron and operon populations.</title>
        <authorList>
            <person name="Satou Y."/>
            <person name="Mineta K."/>
            <person name="Ogasawara M."/>
            <person name="Sasakura Y."/>
            <person name="Shoguchi E."/>
            <person name="Ueno K."/>
            <person name="Yamada L."/>
            <person name="Matsumoto J."/>
            <person name="Wasserscheid J."/>
            <person name="Dewar K."/>
            <person name="Wiley G.B."/>
            <person name="Macmil S.L."/>
            <person name="Roe B.A."/>
            <person name="Zeller R.W."/>
            <person name="Hastings K.E."/>
            <person name="Lemaire P."/>
            <person name="Lindquist E."/>
            <person name="Endo T."/>
            <person name="Hotta K."/>
            <person name="Inaba K."/>
        </authorList>
    </citation>
    <scope>NUCLEOTIDE SEQUENCE [LARGE SCALE GENOMIC DNA]</scope>
    <source>
        <strain evidence="3">wild type</strain>
    </source>
</reference>
<evidence type="ECO:0000313" key="4">
    <source>
        <dbReference type="Proteomes" id="UP000008144"/>
    </source>
</evidence>
<dbReference type="Proteomes" id="UP000008144">
    <property type="component" value="Chromosome 11"/>
</dbReference>
<reference evidence="3" key="3">
    <citation type="submission" date="2025-08" db="UniProtKB">
        <authorList>
            <consortium name="Ensembl"/>
        </authorList>
    </citation>
    <scope>IDENTIFICATION</scope>
</reference>
<evidence type="ECO:0000259" key="2">
    <source>
        <dbReference type="PROSITE" id="PS50835"/>
    </source>
</evidence>
<dbReference type="InterPro" id="IPR013783">
    <property type="entry name" value="Ig-like_fold"/>
</dbReference>
<feature type="transmembrane region" description="Helical" evidence="1">
    <location>
        <begin position="175"/>
        <end position="196"/>
    </location>
</feature>
<dbReference type="AlphaFoldDB" id="H2Y0E5"/>
<evidence type="ECO:0000313" key="3">
    <source>
        <dbReference type="Ensembl" id="ENSCINP00000035379.1"/>
    </source>
</evidence>
<dbReference type="Gene3D" id="2.60.40.10">
    <property type="entry name" value="Immunoglobulins"/>
    <property type="match status" value="1"/>
</dbReference>
<feature type="domain" description="Ig-like" evidence="2">
    <location>
        <begin position="65"/>
        <end position="150"/>
    </location>
</feature>
<dbReference type="GeneTree" id="ENSGT00660000097404"/>
<dbReference type="EMBL" id="EAAA01000673">
    <property type="status" value="NOT_ANNOTATED_CDS"/>
    <property type="molecule type" value="Genomic_DNA"/>
</dbReference>
<dbReference type="InterPro" id="IPR036179">
    <property type="entry name" value="Ig-like_dom_sf"/>
</dbReference>
<proteinExistence type="predicted"/>
<keyword evidence="1" id="KW-1133">Transmembrane helix</keyword>
<sequence length="233" mass="26043">MPRTTKSVWAQTIYNPFKRFILSACYCVSTSPCTNNNNTCTSTCGFNNDTTTHRTHTSTKTHAHPHVAATTTTTTTTVATTTKSTIVKPHHVEKHTYSKGSSITLQCSSTMFPDSNWFHKKKQYTKGVIGTNNSLTLKGLTSSSSGLYCCKRDSHNLSCHKLVMQQHKEHHTSPVVYVIVVFFVLLVVFGAGFCFWKRIRKARRESYGLLSDQHAFHPSVDGLSHNNDPRTAL</sequence>
<dbReference type="HOGENOM" id="CLU_1189553_0_0_1"/>